<keyword evidence="1" id="KW-0472">Membrane</keyword>
<dbReference type="EMBL" id="JBDIME010000018">
    <property type="protein sequence ID" value="MEN2791541.1"/>
    <property type="molecule type" value="Genomic_DNA"/>
</dbReference>
<proteinExistence type="predicted"/>
<evidence type="ECO:0000313" key="3">
    <source>
        <dbReference type="Proteomes" id="UP001419910"/>
    </source>
</evidence>
<organism evidence="2 3">
    <name type="scientific">Sphingomonas oligophenolica</name>
    <dbReference type="NCBI Taxonomy" id="301154"/>
    <lineage>
        <taxon>Bacteria</taxon>
        <taxon>Pseudomonadati</taxon>
        <taxon>Pseudomonadota</taxon>
        <taxon>Alphaproteobacteria</taxon>
        <taxon>Sphingomonadales</taxon>
        <taxon>Sphingomonadaceae</taxon>
        <taxon>Sphingomonas</taxon>
    </lineage>
</organism>
<accession>A0ABU9Y6V3</accession>
<evidence type="ECO:0008006" key="4">
    <source>
        <dbReference type="Google" id="ProtNLM"/>
    </source>
</evidence>
<dbReference type="Proteomes" id="UP001419910">
    <property type="component" value="Unassembled WGS sequence"/>
</dbReference>
<keyword evidence="3" id="KW-1185">Reference proteome</keyword>
<feature type="transmembrane region" description="Helical" evidence="1">
    <location>
        <begin position="67"/>
        <end position="88"/>
    </location>
</feature>
<evidence type="ECO:0000313" key="2">
    <source>
        <dbReference type="EMBL" id="MEN2791541.1"/>
    </source>
</evidence>
<keyword evidence="1" id="KW-0812">Transmembrane</keyword>
<keyword evidence="1" id="KW-1133">Transmembrane helix</keyword>
<dbReference type="RefSeq" id="WP_343892536.1">
    <property type="nucleotide sequence ID" value="NZ_BAAAEH010000060.1"/>
</dbReference>
<protein>
    <recommendedName>
        <fullName evidence="4">DUF3618 domain-containing protein</fullName>
    </recommendedName>
</protein>
<reference evidence="2 3" key="1">
    <citation type="submission" date="2024-05" db="EMBL/GenBank/DDBJ databases">
        <authorList>
            <person name="Liu Q."/>
            <person name="Xin Y.-H."/>
        </authorList>
    </citation>
    <scope>NUCLEOTIDE SEQUENCE [LARGE SCALE GENOMIC DNA]</scope>
    <source>
        <strain evidence="2 3">CGMCC 1.10181</strain>
    </source>
</reference>
<gene>
    <name evidence="2" type="ORF">ABC974_18040</name>
</gene>
<evidence type="ECO:0000256" key="1">
    <source>
        <dbReference type="SAM" id="Phobius"/>
    </source>
</evidence>
<comment type="caution">
    <text evidence="2">The sequence shown here is derived from an EMBL/GenBank/DDBJ whole genome shotgun (WGS) entry which is preliminary data.</text>
</comment>
<name>A0ABU9Y6V3_9SPHN</name>
<sequence length="94" mass="9956">MPRTTDSATEGIDTGIALLLGEIRGQMRELIHSTNNAGMKIDALAARVSALEAEHNRRQGANNVVQALLKSPAFGWLVGIAVSAWAILSGKVHP</sequence>